<feature type="domain" description="Serine aminopeptidase S33" evidence="3">
    <location>
        <begin position="68"/>
        <end position="234"/>
    </location>
</feature>
<accession>X0ZXJ3</accession>
<dbReference type="InterPro" id="IPR029058">
    <property type="entry name" value="AB_hydrolase_fold"/>
</dbReference>
<reference evidence="4" key="1">
    <citation type="journal article" date="2014" name="Front. Microbiol.">
        <title>High frequency of phylogenetically diverse reductive dehalogenase-homologous genes in deep subseafloor sedimentary metagenomes.</title>
        <authorList>
            <person name="Kawai M."/>
            <person name="Futagami T."/>
            <person name="Toyoda A."/>
            <person name="Takaki Y."/>
            <person name="Nishi S."/>
            <person name="Hori S."/>
            <person name="Arai W."/>
            <person name="Tsubouchi T."/>
            <person name="Morono Y."/>
            <person name="Uchiyama I."/>
            <person name="Ito T."/>
            <person name="Fujiyama A."/>
            <person name="Inagaki F."/>
            <person name="Takami H."/>
        </authorList>
    </citation>
    <scope>NUCLEOTIDE SEQUENCE</scope>
    <source>
        <strain evidence="4">Expedition CK06-06</strain>
    </source>
</reference>
<feature type="transmembrane region" description="Helical" evidence="2">
    <location>
        <begin position="289"/>
        <end position="312"/>
    </location>
</feature>
<dbReference type="Gene3D" id="3.40.50.1820">
    <property type="entry name" value="alpha/beta hydrolase"/>
    <property type="match status" value="1"/>
</dbReference>
<keyword evidence="2" id="KW-1133">Transmembrane helix</keyword>
<proteinExistence type="predicted"/>
<dbReference type="GO" id="GO:0016788">
    <property type="term" value="F:hydrolase activity, acting on ester bonds"/>
    <property type="evidence" value="ECO:0007669"/>
    <property type="project" value="UniProtKB-ARBA"/>
</dbReference>
<evidence type="ECO:0000313" key="4">
    <source>
        <dbReference type="EMBL" id="GAG74259.1"/>
    </source>
</evidence>
<sequence length="379" mass="43016">MESLVDKKDLRFYKRMIIFIILLVISLSYLAYDRSVSYTKYERIDFQSSDAILYANLYFPSKSLEFQEKRPLLIYCHGIGSQRDFDLRIPIEFSKRGFYVAALDYQGHGESGGNILDVDPITDKPALAQDCSNLLDKLETLPFYSNVNTSQIGLIGHSLGGFVVLMNQALDPRFNITVAWAPLVNFDPNHIRVIQPGYEQYIPANLLNKTNTNNLLVIMHVDDEVLDYADQALVAQNLTDCAVIPITGPLFGGGHQLFSDVVIVESIKWFELNFFKSISINGPINITFIVNYIVLFITLILLVFIVLSLISYTSQFIPYKKEGPPIEIVRKVTTLSKIKDKAITTKQILKIVLYTTIFLLNWEIFERVFGLVGIFLASL</sequence>
<feature type="transmembrane region" description="Helical" evidence="2">
    <location>
        <begin position="12"/>
        <end position="32"/>
    </location>
</feature>
<protein>
    <recommendedName>
        <fullName evidence="3">Serine aminopeptidase S33 domain-containing protein</fullName>
    </recommendedName>
</protein>
<comment type="caution">
    <text evidence="4">The sequence shown here is derived from an EMBL/GenBank/DDBJ whole genome shotgun (WGS) entry which is preliminary data.</text>
</comment>
<dbReference type="Pfam" id="PF12146">
    <property type="entry name" value="Hydrolase_4"/>
    <property type="match status" value="1"/>
</dbReference>
<feature type="non-terminal residue" evidence="4">
    <location>
        <position position="379"/>
    </location>
</feature>
<keyword evidence="2" id="KW-0472">Membrane</keyword>
<organism evidence="4">
    <name type="scientific">marine sediment metagenome</name>
    <dbReference type="NCBI Taxonomy" id="412755"/>
    <lineage>
        <taxon>unclassified sequences</taxon>
        <taxon>metagenomes</taxon>
        <taxon>ecological metagenomes</taxon>
    </lineage>
</organism>
<keyword evidence="1" id="KW-0378">Hydrolase</keyword>
<dbReference type="PANTHER" id="PTHR22946:SF9">
    <property type="entry name" value="POLYKETIDE TRANSFERASE AF380"/>
    <property type="match status" value="1"/>
</dbReference>
<dbReference type="InterPro" id="IPR022742">
    <property type="entry name" value="Hydrolase_4"/>
</dbReference>
<dbReference type="InterPro" id="IPR050261">
    <property type="entry name" value="FrsA_esterase"/>
</dbReference>
<gene>
    <name evidence="4" type="ORF">S01H4_06429</name>
</gene>
<dbReference type="PANTHER" id="PTHR22946">
    <property type="entry name" value="DIENELACTONE HYDROLASE DOMAIN-CONTAINING PROTEIN-RELATED"/>
    <property type="match status" value="1"/>
</dbReference>
<evidence type="ECO:0000256" key="2">
    <source>
        <dbReference type="SAM" id="Phobius"/>
    </source>
</evidence>
<name>X0ZXJ3_9ZZZZ</name>
<dbReference type="SUPFAM" id="SSF53474">
    <property type="entry name" value="alpha/beta-Hydrolases"/>
    <property type="match status" value="1"/>
</dbReference>
<dbReference type="EMBL" id="BART01001981">
    <property type="protein sequence ID" value="GAG74259.1"/>
    <property type="molecule type" value="Genomic_DNA"/>
</dbReference>
<evidence type="ECO:0000256" key="1">
    <source>
        <dbReference type="ARBA" id="ARBA00022801"/>
    </source>
</evidence>
<dbReference type="AlphaFoldDB" id="X0ZXJ3"/>
<evidence type="ECO:0000259" key="3">
    <source>
        <dbReference type="Pfam" id="PF12146"/>
    </source>
</evidence>
<keyword evidence="2" id="KW-0812">Transmembrane</keyword>